<name>A0ABV1RJR7_9ALTE</name>
<protein>
    <submittedName>
        <fullName evidence="2">LarC family nickel insertion protein</fullName>
    </submittedName>
</protein>
<dbReference type="RefSeq" id="WP_350402465.1">
    <property type="nucleotide sequence ID" value="NZ_JBELOE010000254.1"/>
</dbReference>
<evidence type="ECO:0000313" key="3">
    <source>
        <dbReference type="Proteomes" id="UP001467690"/>
    </source>
</evidence>
<gene>
    <name evidence="2" type="ORF">ABS311_14680</name>
</gene>
<dbReference type="PANTHER" id="PTHR36566">
    <property type="entry name" value="NICKEL INSERTION PROTEIN-RELATED"/>
    <property type="match status" value="1"/>
</dbReference>
<keyword evidence="3" id="KW-1185">Reference proteome</keyword>
<dbReference type="PANTHER" id="PTHR36566:SF1">
    <property type="entry name" value="PYRIDINIUM-3,5-BISTHIOCARBOXYLIC ACID MONONUCLEOTIDE NICKEL INSERTION PROTEIN"/>
    <property type="match status" value="1"/>
</dbReference>
<dbReference type="InterPro" id="IPR002822">
    <property type="entry name" value="Ni_insertion"/>
</dbReference>
<dbReference type="Proteomes" id="UP001467690">
    <property type="component" value="Unassembled WGS sequence"/>
</dbReference>
<organism evidence="2 3">
    <name type="scientific">Catenovulum sediminis</name>
    <dbReference type="NCBI Taxonomy" id="1740262"/>
    <lineage>
        <taxon>Bacteria</taxon>
        <taxon>Pseudomonadati</taxon>
        <taxon>Pseudomonadota</taxon>
        <taxon>Gammaproteobacteria</taxon>
        <taxon>Alteromonadales</taxon>
        <taxon>Alteromonadaceae</taxon>
        <taxon>Catenovulum</taxon>
    </lineage>
</organism>
<evidence type="ECO:0000256" key="1">
    <source>
        <dbReference type="ARBA" id="ARBA00022596"/>
    </source>
</evidence>
<dbReference type="Pfam" id="PF01969">
    <property type="entry name" value="Ni_insertion"/>
    <property type="match status" value="1"/>
</dbReference>
<evidence type="ECO:0000313" key="2">
    <source>
        <dbReference type="EMBL" id="MER2493125.1"/>
    </source>
</evidence>
<comment type="caution">
    <text evidence="2">The sequence shown here is derived from an EMBL/GenBank/DDBJ whole genome shotgun (WGS) entry which is preliminary data.</text>
</comment>
<dbReference type="Gene3D" id="3.30.70.1380">
    <property type="entry name" value="Transcriptional regulatory protein pf0864 domain like"/>
    <property type="match status" value="1"/>
</dbReference>
<reference evidence="2 3" key="1">
    <citation type="submission" date="2024-06" db="EMBL/GenBank/DDBJ databases">
        <authorList>
            <person name="Chen R.Y."/>
        </authorList>
    </citation>
    <scope>NUCLEOTIDE SEQUENCE [LARGE SCALE GENOMIC DNA]</scope>
    <source>
        <strain evidence="2 3">D2</strain>
    </source>
</reference>
<accession>A0ABV1RJR7</accession>
<keyword evidence="1" id="KW-0533">Nickel</keyword>
<dbReference type="EMBL" id="JBELOE010000254">
    <property type="protein sequence ID" value="MER2493125.1"/>
    <property type="molecule type" value="Genomic_DNA"/>
</dbReference>
<proteinExistence type="predicted"/>
<sequence>MCQMHIQLDIVGGIAGDMFVAGMLDCFSSLKPKVLEAVATVVPHNVGHAELTEGINSGISGLHFKLHEIERDGIQHNHHGHHTHHSDGDHQHTHHTTYRYICQHLQQSGLDASVCQVAIDILTIIGKAEAKIHSKSLDEVHFHELADWDSVMDVVAVAVILDALKDTRWSISKLPLGQGLVNTAHGLIPVPAPATAEILQGFEFVDDGVAGERITPTGAAILRYLHDTEGLCTSAKGILQGTGYGLGTKKLANMPNILRVLHFSQPKQPLQQSDQVMLIEFDVDDMTGEELATAADIIRATEGVIDLLSYATRGKKNRPVESFRVMVKPDQLTQVVNACFNQTSTIGLRYRLESRQLLKRVLSRVDEHQVKEVSRPDGTKTIKIEHDELLQLPTLQQRRKTKYTAETN</sequence>